<name>A0A3B0VPW5_9ZZZZ</name>
<proteinExistence type="predicted"/>
<feature type="transmembrane region" description="Helical" evidence="1">
    <location>
        <begin position="7"/>
        <end position="26"/>
    </location>
</feature>
<accession>A0A3B0VPW5</accession>
<protein>
    <submittedName>
        <fullName evidence="2">Uncharacterized protein</fullName>
    </submittedName>
</protein>
<keyword evidence="1" id="KW-0472">Membrane</keyword>
<evidence type="ECO:0000313" key="2">
    <source>
        <dbReference type="EMBL" id="VAW45678.1"/>
    </source>
</evidence>
<reference evidence="2" key="1">
    <citation type="submission" date="2018-06" db="EMBL/GenBank/DDBJ databases">
        <authorList>
            <person name="Zhirakovskaya E."/>
        </authorList>
    </citation>
    <scope>NUCLEOTIDE SEQUENCE</scope>
</reference>
<evidence type="ECO:0000256" key="1">
    <source>
        <dbReference type="SAM" id="Phobius"/>
    </source>
</evidence>
<gene>
    <name evidence="2" type="ORF">MNBD_GAMMA04-398</name>
</gene>
<sequence>MGIFSKISLIIWLIMLLAAAIMFDWFGSRELASSFLDSTQVAVEKLETTGDHVQGIIEVVKEDSDVFSGSDKAPGE</sequence>
<dbReference type="AlphaFoldDB" id="A0A3B0VPW5"/>
<dbReference type="EMBL" id="UOFB01000100">
    <property type="protein sequence ID" value="VAW45678.1"/>
    <property type="molecule type" value="Genomic_DNA"/>
</dbReference>
<keyword evidence="1" id="KW-1133">Transmembrane helix</keyword>
<keyword evidence="1" id="KW-0812">Transmembrane</keyword>
<organism evidence="2">
    <name type="scientific">hydrothermal vent metagenome</name>
    <dbReference type="NCBI Taxonomy" id="652676"/>
    <lineage>
        <taxon>unclassified sequences</taxon>
        <taxon>metagenomes</taxon>
        <taxon>ecological metagenomes</taxon>
    </lineage>
</organism>